<dbReference type="AlphaFoldDB" id="W4Q9N5"/>
<dbReference type="Proteomes" id="UP000018890">
    <property type="component" value="Unassembled WGS sequence"/>
</dbReference>
<evidence type="ECO:0000313" key="3">
    <source>
        <dbReference type="Proteomes" id="UP000018890"/>
    </source>
</evidence>
<dbReference type="RefSeq" id="WP_034750354.1">
    <property type="nucleotide sequence ID" value="NZ_BAUT01000082.1"/>
</dbReference>
<organism evidence="2 3">
    <name type="scientific">Halalkalibacter wakoensis JCM 9140</name>
    <dbReference type="NCBI Taxonomy" id="1236970"/>
    <lineage>
        <taxon>Bacteria</taxon>
        <taxon>Bacillati</taxon>
        <taxon>Bacillota</taxon>
        <taxon>Bacilli</taxon>
        <taxon>Bacillales</taxon>
        <taxon>Bacillaceae</taxon>
        <taxon>Halalkalibacter</taxon>
    </lineage>
</organism>
<comment type="caution">
    <text evidence="2">The sequence shown here is derived from an EMBL/GenBank/DDBJ whole genome shotgun (WGS) entry which is preliminary data.</text>
</comment>
<feature type="transmembrane region" description="Helical" evidence="1">
    <location>
        <begin position="35"/>
        <end position="55"/>
    </location>
</feature>
<dbReference type="OrthoDB" id="2969610at2"/>
<gene>
    <name evidence="2" type="ORF">JCM9140_4293</name>
</gene>
<keyword evidence="1" id="KW-0812">Transmembrane</keyword>
<sequence length="79" mass="9226">MKQRLFISFLLAVAMIVYSFEYLPFDGSGIDRIFAWSWLVFALFVVSGNGLHLLYQKKQRSRVAVPVREKENQRAKMRG</sequence>
<proteinExistence type="predicted"/>
<evidence type="ECO:0000313" key="2">
    <source>
        <dbReference type="EMBL" id="GAE28099.1"/>
    </source>
</evidence>
<dbReference type="EMBL" id="BAUT01000082">
    <property type="protein sequence ID" value="GAE28099.1"/>
    <property type="molecule type" value="Genomic_DNA"/>
</dbReference>
<reference evidence="2" key="1">
    <citation type="journal article" date="2014" name="Genome Announc.">
        <title>Draft Genome Sequences of Three Alkaliphilic Bacillus Strains, Bacillus wakoensis JCM 9140T, Bacillus akibai JCM 9157T, and Bacillus hemicellulosilyticus JCM 9152T.</title>
        <authorList>
            <person name="Yuki M."/>
            <person name="Oshima K."/>
            <person name="Suda W."/>
            <person name="Oshida Y."/>
            <person name="Kitamura K."/>
            <person name="Iida T."/>
            <person name="Hattori M."/>
            <person name="Ohkuma M."/>
        </authorList>
    </citation>
    <scope>NUCLEOTIDE SEQUENCE [LARGE SCALE GENOMIC DNA]</scope>
    <source>
        <strain evidence="2">JCM 9140</strain>
    </source>
</reference>
<name>W4Q9N5_9BACI</name>
<protein>
    <submittedName>
        <fullName evidence="2">Uncharacterized protein</fullName>
    </submittedName>
</protein>
<dbReference type="STRING" id="1236970.JCM9140_4293"/>
<keyword evidence="3" id="KW-1185">Reference proteome</keyword>
<accession>W4Q9N5</accession>
<keyword evidence="1" id="KW-0472">Membrane</keyword>
<keyword evidence="1" id="KW-1133">Transmembrane helix</keyword>
<evidence type="ECO:0000256" key="1">
    <source>
        <dbReference type="SAM" id="Phobius"/>
    </source>
</evidence>